<evidence type="ECO:0000256" key="2">
    <source>
        <dbReference type="ARBA" id="ARBA00006411"/>
    </source>
</evidence>
<keyword evidence="4" id="KW-0143">Chaperone</keyword>
<evidence type="ECO:0000256" key="1">
    <source>
        <dbReference type="ARBA" id="ARBA00004496"/>
    </source>
</evidence>
<feature type="region of interest" description="Disordered" evidence="5">
    <location>
        <begin position="135"/>
        <end position="174"/>
    </location>
</feature>
<organism evidence="6 7">
    <name type="scientific">Saccharomonospora viridis</name>
    <dbReference type="NCBI Taxonomy" id="1852"/>
    <lineage>
        <taxon>Bacteria</taxon>
        <taxon>Bacillati</taxon>
        <taxon>Actinomycetota</taxon>
        <taxon>Actinomycetes</taxon>
        <taxon>Pseudonocardiales</taxon>
        <taxon>Pseudonocardiaceae</taxon>
        <taxon>Saccharomonospora</taxon>
    </lineage>
</organism>
<dbReference type="EMBL" id="JRZE01000003">
    <property type="protein sequence ID" value="KHF44867.1"/>
    <property type="molecule type" value="Genomic_DNA"/>
</dbReference>
<dbReference type="Proteomes" id="UP000030848">
    <property type="component" value="Unassembled WGS sequence"/>
</dbReference>
<evidence type="ECO:0000313" key="6">
    <source>
        <dbReference type="EMBL" id="KHF44867.1"/>
    </source>
</evidence>
<comment type="caution">
    <text evidence="6">The sequence shown here is derived from an EMBL/GenBank/DDBJ whole genome shotgun (WGS) entry which is preliminary data.</text>
</comment>
<comment type="similarity">
    <text evidence="2">Belongs to the EspG family.</text>
</comment>
<name>A0A837DB88_9PSEU</name>
<dbReference type="OMA" id="WFDNDQG"/>
<evidence type="ECO:0000256" key="3">
    <source>
        <dbReference type="ARBA" id="ARBA00022490"/>
    </source>
</evidence>
<sequence length="261" mass="28808">MVQSFSLSLAAIDILFEHLRLGHAPFPFEVPHLGQTFTERSQIRQAVFRDLESRDLMRGGRVDADVEAALVTFARGPVAITAAAKLEKGEKLFARSAVDGQLAVLAKRDGNLIVFNEIRPVGLVPEIVNLIPSTRPAPGQSVTVAQPQPQQDRGRHAAPDSYDPFAGVSAPTSRRDPQLRMVERMFTKPQLRMGQFTAFAQGGGGKSRHLDPVAWFDSEDGRIFTTSRTAEDGQRWLTYAPADNARIVQHLSSQVQPFLQR</sequence>
<proteinExistence type="inferred from homology"/>
<protein>
    <recommendedName>
        <fullName evidence="8">EspG family protein</fullName>
    </recommendedName>
</protein>
<gene>
    <name evidence="6" type="ORF">MINT15_17490</name>
</gene>
<dbReference type="InterPro" id="IPR025734">
    <property type="entry name" value="EspG"/>
</dbReference>
<evidence type="ECO:0000256" key="5">
    <source>
        <dbReference type="SAM" id="MobiDB-lite"/>
    </source>
</evidence>
<keyword evidence="3" id="KW-0963">Cytoplasm</keyword>
<dbReference type="AlphaFoldDB" id="A0A837DB88"/>
<accession>A0A837DB88</accession>
<dbReference type="OrthoDB" id="5175124at2"/>
<dbReference type="RefSeq" id="WP_012795664.1">
    <property type="nucleotide sequence ID" value="NZ_CALJZO010000028.1"/>
</dbReference>
<dbReference type="Pfam" id="PF14011">
    <property type="entry name" value="ESX-1_EspG"/>
    <property type="match status" value="1"/>
</dbReference>
<feature type="compositionally biased region" description="Polar residues" evidence="5">
    <location>
        <begin position="140"/>
        <end position="151"/>
    </location>
</feature>
<comment type="subcellular location">
    <subcellularLocation>
        <location evidence="1">Cytoplasm</location>
    </subcellularLocation>
</comment>
<reference evidence="6 7" key="1">
    <citation type="submission" date="2014-10" db="EMBL/GenBank/DDBJ databases">
        <title>Genome sequence of Micropolyspora internatus JCM3315.</title>
        <authorList>
            <person name="Shin S.-K."/>
            <person name="Yi H."/>
        </authorList>
    </citation>
    <scope>NUCLEOTIDE SEQUENCE [LARGE SCALE GENOMIC DNA]</scope>
    <source>
        <strain evidence="6 7">JCM 3315</strain>
    </source>
</reference>
<evidence type="ECO:0008006" key="8">
    <source>
        <dbReference type="Google" id="ProtNLM"/>
    </source>
</evidence>
<evidence type="ECO:0000313" key="7">
    <source>
        <dbReference type="Proteomes" id="UP000030848"/>
    </source>
</evidence>
<evidence type="ECO:0000256" key="4">
    <source>
        <dbReference type="ARBA" id="ARBA00023186"/>
    </source>
</evidence>